<dbReference type="GO" id="GO:0007165">
    <property type="term" value="P:signal transduction"/>
    <property type="evidence" value="ECO:0007669"/>
    <property type="project" value="UniProtKB-KW"/>
</dbReference>
<evidence type="ECO:0000313" key="3">
    <source>
        <dbReference type="EMBL" id="MPN52127.1"/>
    </source>
</evidence>
<keyword evidence="1" id="KW-0807">Transducer</keyword>
<evidence type="ECO:0000259" key="2">
    <source>
        <dbReference type="PROSITE" id="PS50111"/>
    </source>
</evidence>
<dbReference type="PANTHER" id="PTHR32089">
    <property type="entry name" value="METHYL-ACCEPTING CHEMOTAXIS PROTEIN MCPB"/>
    <property type="match status" value="1"/>
</dbReference>
<dbReference type="InterPro" id="IPR004089">
    <property type="entry name" value="MCPsignal_dom"/>
</dbReference>
<feature type="domain" description="Methyl-accepting transducer" evidence="2">
    <location>
        <begin position="1"/>
        <end position="125"/>
    </location>
</feature>
<dbReference type="EMBL" id="VSSQ01117927">
    <property type="protein sequence ID" value="MPN52127.1"/>
    <property type="molecule type" value="Genomic_DNA"/>
</dbReference>
<comment type="caution">
    <text evidence="3">The sequence shown here is derived from an EMBL/GenBank/DDBJ whole genome shotgun (WGS) entry which is preliminary data.</text>
</comment>
<gene>
    <name evidence="3" type="primary">mcp2_2</name>
    <name evidence="3" type="ORF">SDC9_199781</name>
</gene>
<reference evidence="3" key="1">
    <citation type="submission" date="2019-08" db="EMBL/GenBank/DDBJ databases">
        <authorList>
            <person name="Kucharzyk K."/>
            <person name="Murdoch R.W."/>
            <person name="Higgins S."/>
            <person name="Loffler F."/>
        </authorList>
    </citation>
    <scope>NUCLEOTIDE SEQUENCE</scope>
</reference>
<dbReference type="PANTHER" id="PTHR32089:SF112">
    <property type="entry name" value="LYSOZYME-LIKE PROTEIN-RELATED"/>
    <property type="match status" value="1"/>
</dbReference>
<protein>
    <submittedName>
        <fullName evidence="3">Methyl-accepting chemotaxis protein 2</fullName>
    </submittedName>
</protein>
<dbReference type="SMART" id="SM00283">
    <property type="entry name" value="MA"/>
    <property type="match status" value="1"/>
</dbReference>
<dbReference type="SUPFAM" id="SSF58104">
    <property type="entry name" value="Methyl-accepting chemotaxis protein (MCP) signaling domain"/>
    <property type="match status" value="1"/>
</dbReference>
<evidence type="ECO:0000256" key="1">
    <source>
        <dbReference type="ARBA" id="ARBA00023224"/>
    </source>
</evidence>
<dbReference type="GO" id="GO:0016020">
    <property type="term" value="C:membrane"/>
    <property type="evidence" value="ECO:0007669"/>
    <property type="project" value="InterPro"/>
</dbReference>
<name>A0A645ILI2_9ZZZZ</name>
<dbReference type="PROSITE" id="PS50111">
    <property type="entry name" value="CHEMOTAXIS_TRANSDUC_2"/>
    <property type="match status" value="1"/>
</dbReference>
<organism evidence="3">
    <name type="scientific">bioreactor metagenome</name>
    <dbReference type="NCBI Taxonomy" id="1076179"/>
    <lineage>
        <taxon>unclassified sequences</taxon>
        <taxon>metagenomes</taxon>
        <taxon>ecological metagenomes</taxon>
    </lineage>
</organism>
<dbReference type="Gene3D" id="1.10.287.950">
    <property type="entry name" value="Methyl-accepting chemotaxis protein"/>
    <property type="match status" value="1"/>
</dbReference>
<dbReference type="Pfam" id="PF00015">
    <property type="entry name" value="MCPsignal"/>
    <property type="match status" value="1"/>
</dbReference>
<proteinExistence type="predicted"/>
<dbReference type="AlphaFoldDB" id="A0A645ILI2"/>
<sequence length="161" mass="16952">MAEQTNLLALNAAIEAARAGEQGRGFAVVADEVRKLAENTSASAEEIGDKLVAMAGSCQAAAHGMNEVVTHMASGSERSTVAASHMNSIHREVERTADMIGAVADDIKRQNAATEEISVLLQTLDETSCANAEAGTLSTEMSAQLRDHAGRLRDSLARFKV</sequence>
<accession>A0A645ILI2</accession>